<dbReference type="Gene3D" id="3.40.50.80">
    <property type="entry name" value="Nucleotide-binding domain of ferredoxin-NADP reductase (FNR) module"/>
    <property type="match status" value="1"/>
</dbReference>
<dbReference type="RefSeq" id="WP_204939393.1">
    <property type="nucleotide sequence ID" value="NZ_BAAAUM010000001.1"/>
</dbReference>
<evidence type="ECO:0000259" key="1">
    <source>
        <dbReference type="Pfam" id="PF04954"/>
    </source>
</evidence>
<accession>A0A9W6M953</accession>
<keyword evidence="3" id="KW-1185">Reference proteome</keyword>
<dbReference type="Pfam" id="PF04954">
    <property type="entry name" value="SIP"/>
    <property type="match status" value="1"/>
</dbReference>
<dbReference type="Proteomes" id="UP001142325">
    <property type="component" value="Unassembled WGS sequence"/>
</dbReference>
<feature type="domain" description="SIP-like Rossmann fold" evidence="1">
    <location>
        <begin position="7"/>
        <end position="108"/>
    </location>
</feature>
<evidence type="ECO:0000313" key="3">
    <source>
        <dbReference type="Proteomes" id="UP001142325"/>
    </source>
</evidence>
<sequence>MVRDRTHFLLVGDEGDIAMIHTILRRLPVDAYGQVYIEVDGAKPLPSLAMPEGMVLTWLRRDSRVRRGGSVHDHGALAAGVIDVWLQEWMPDADAAEEPYVIWIGCTASGRVDLLYRDLRARLPMLHVHHPHYDSPR</sequence>
<dbReference type="InterPro" id="IPR039261">
    <property type="entry name" value="FNR_nucleotide-bd"/>
</dbReference>
<reference evidence="2" key="1">
    <citation type="journal article" date="2014" name="Int. J. Syst. Evol. Microbiol.">
        <title>Complete genome sequence of Corynebacterium casei LMG S-19264T (=DSM 44701T), isolated from a smear-ripened cheese.</title>
        <authorList>
            <consortium name="US DOE Joint Genome Institute (JGI-PGF)"/>
            <person name="Walter F."/>
            <person name="Albersmeier A."/>
            <person name="Kalinowski J."/>
            <person name="Ruckert C."/>
        </authorList>
    </citation>
    <scope>NUCLEOTIDE SEQUENCE</scope>
    <source>
        <strain evidence="2">VKM Ac-1958</strain>
    </source>
</reference>
<protein>
    <recommendedName>
        <fullName evidence="1">SIP-like Rossmann fold domain-containing protein</fullName>
    </recommendedName>
</protein>
<dbReference type="AlphaFoldDB" id="A0A9W6M953"/>
<reference evidence="2" key="2">
    <citation type="submission" date="2023-01" db="EMBL/GenBank/DDBJ databases">
        <authorList>
            <person name="Sun Q."/>
            <person name="Evtushenko L."/>
        </authorList>
    </citation>
    <scope>NUCLEOTIDE SEQUENCE</scope>
    <source>
        <strain evidence="2">VKM Ac-1958</strain>
    </source>
</reference>
<organism evidence="2 3">
    <name type="scientific">Microbacterium keratanolyticum</name>
    <dbReference type="NCBI Taxonomy" id="67574"/>
    <lineage>
        <taxon>Bacteria</taxon>
        <taxon>Bacillati</taxon>
        <taxon>Actinomycetota</taxon>
        <taxon>Actinomycetes</taxon>
        <taxon>Micrococcales</taxon>
        <taxon>Microbacteriaceae</taxon>
        <taxon>Microbacterium</taxon>
    </lineage>
</organism>
<name>A0A9W6M953_9MICO</name>
<dbReference type="InterPro" id="IPR007037">
    <property type="entry name" value="SIP_rossman_dom"/>
</dbReference>
<dbReference type="EMBL" id="BSET01000001">
    <property type="protein sequence ID" value="GLK01779.1"/>
    <property type="molecule type" value="Genomic_DNA"/>
</dbReference>
<gene>
    <name evidence="2" type="ORF">GCM10017596_14940</name>
</gene>
<proteinExistence type="predicted"/>
<comment type="caution">
    <text evidence="2">The sequence shown here is derived from an EMBL/GenBank/DDBJ whole genome shotgun (WGS) entry which is preliminary data.</text>
</comment>
<evidence type="ECO:0000313" key="2">
    <source>
        <dbReference type="EMBL" id="GLK01779.1"/>
    </source>
</evidence>